<proteinExistence type="predicted"/>
<evidence type="ECO:0000313" key="1">
    <source>
        <dbReference type="EMBL" id="GAA4000841.1"/>
    </source>
</evidence>
<gene>
    <name evidence="1" type="ORF">GCM10022279_25900</name>
</gene>
<accession>A0ABP7RQU1</accession>
<sequence>MGRLTGAAAAWAWPATDMFMAVTPLIQTYGRSVNLAMMSKSSAAGDGDGDGAGAGAGAGAADCRVGIEPADRLAARRHVQGVAALLRRHQCDRRVESHGSEARTKAVSPQAIDRFLAWLELQTPQRRTIGMAAEYASLAGSRRPDLHKNKETTAVCTTGIWLSGAMPFANIPTMGIKSKTR</sequence>
<dbReference type="EMBL" id="BAABBP010000026">
    <property type="protein sequence ID" value="GAA4000841.1"/>
    <property type="molecule type" value="Genomic_DNA"/>
</dbReference>
<reference evidence="2" key="1">
    <citation type="journal article" date="2019" name="Int. J. Syst. Evol. Microbiol.">
        <title>The Global Catalogue of Microorganisms (GCM) 10K type strain sequencing project: providing services to taxonomists for standard genome sequencing and annotation.</title>
        <authorList>
            <consortium name="The Broad Institute Genomics Platform"/>
            <consortium name="The Broad Institute Genome Sequencing Center for Infectious Disease"/>
            <person name="Wu L."/>
            <person name="Ma J."/>
        </authorList>
    </citation>
    <scope>NUCLEOTIDE SEQUENCE [LARGE SCALE GENOMIC DNA]</scope>
    <source>
        <strain evidence="2">JCM 17561</strain>
    </source>
</reference>
<name>A0ABP7RQU1_9BURK</name>
<keyword evidence="2" id="KW-1185">Reference proteome</keyword>
<dbReference type="Proteomes" id="UP001501627">
    <property type="component" value="Unassembled WGS sequence"/>
</dbReference>
<comment type="caution">
    <text evidence="1">The sequence shown here is derived from an EMBL/GenBank/DDBJ whole genome shotgun (WGS) entry which is preliminary data.</text>
</comment>
<evidence type="ECO:0000313" key="2">
    <source>
        <dbReference type="Proteomes" id="UP001501627"/>
    </source>
</evidence>
<protein>
    <submittedName>
        <fullName evidence="1">Uncharacterized protein</fullName>
    </submittedName>
</protein>
<organism evidence="1 2">
    <name type="scientific">Comamonas faecalis</name>
    <dbReference type="NCBI Taxonomy" id="1387849"/>
    <lineage>
        <taxon>Bacteria</taxon>
        <taxon>Pseudomonadati</taxon>
        <taxon>Pseudomonadota</taxon>
        <taxon>Betaproteobacteria</taxon>
        <taxon>Burkholderiales</taxon>
        <taxon>Comamonadaceae</taxon>
        <taxon>Comamonas</taxon>
    </lineage>
</organism>